<dbReference type="Pfam" id="PF09261">
    <property type="entry name" value="Alpha-mann_mid"/>
    <property type="match status" value="1"/>
</dbReference>
<dbReference type="SUPFAM" id="SSF88713">
    <property type="entry name" value="Glycoside hydrolase/deacetylase"/>
    <property type="match status" value="1"/>
</dbReference>
<keyword evidence="4" id="KW-0326">Glycosidase</keyword>
<comment type="similarity">
    <text evidence="1">Belongs to the glycosyl hydrolase 38 family.</text>
</comment>
<dbReference type="InterPro" id="IPR011013">
    <property type="entry name" value="Gal_mutarotase_sf_dom"/>
</dbReference>
<dbReference type="Gene3D" id="1.20.1270.50">
    <property type="entry name" value="Glycoside hydrolase family 38, central domain"/>
    <property type="match status" value="1"/>
</dbReference>
<dbReference type="Pfam" id="PF07748">
    <property type="entry name" value="Glyco_hydro_38C"/>
    <property type="match status" value="1"/>
</dbReference>
<feature type="domain" description="Glycoside hydrolase family 38 central" evidence="5">
    <location>
        <begin position="280"/>
        <end position="358"/>
    </location>
</feature>
<dbReference type="GO" id="GO:0006013">
    <property type="term" value="P:mannose metabolic process"/>
    <property type="evidence" value="ECO:0007669"/>
    <property type="project" value="InterPro"/>
</dbReference>
<proteinExistence type="inferred from homology"/>
<dbReference type="AlphaFoldDB" id="A0A1M4WZU2"/>
<dbReference type="InterPro" id="IPR011330">
    <property type="entry name" value="Glyco_hydro/deAcase_b/a-brl"/>
</dbReference>
<dbReference type="CDD" id="cd10815">
    <property type="entry name" value="GH38N_AMII_EcMngB_like"/>
    <property type="match status" value="1"/>
</dbReference>
<keyword evidence="7" id="KW-1185">Reference proteome</keyword>
<evidence type="ECO:0000313" key="6">
    <source>
        <dbReference type="EMBL" id="SHE86583.1"/>
    </source>
</evidence>
<dbReference type="InterPro" id="IPR037094">
    <property type="entry name" value="Glyco_hydro_38_cen_sf"/>
</dbReference>
<evidence type="ECO:0000313" key="7">
    <source>
        <dbReference type="Proteomes" id="UP000184128"/>
    </source>
</evidence>
<dbReference type="Gene3D" id="3.20.110.10">
    <property type="entry name" value="Glycoside hydrolase 38, N terminal domain"/>
    <property type="match status" value="1"/>
</dbReference>
<dbReference type="GO" id="GO:0046872">
    <property type="term" value="F:metal ion binding"/>
    <property type="evidence" value="ECO:0007669"/>
    <property type="project" value="UniProtKB-KW"/>
</dbReference>
<dbReference type="InterPro" id="IPR028995">
    <property type="entry name" value="Glyco_hydro_57/38_cen_sf"/>
</dbReference>
<dbReference type="RefSeq" id="WP_073298000.1">
    <property type="nucleotide sequence ID" value="NZ_FQUF01000018.1"/>
</dbReference>
<name>A0A1M4WZU2_9LACT</name>
<dbReference type="PANTHER" id="PTHR46017">
    <property type="entry name" value="ALPHA-MANNOSIDASE 2C1"/>
    <property type="match status" value="1"/>
</dbReference>
<keyword evidence="3 6" id="KW-0378">Hydrolase</keyword>
<dbReference type="EMBL" id="FQUF01000018">
    <property type="protein sequence ID" value="SHE86583.1"/>
    <property type="molecule type" value="Genomic_DNA"/>
</dbReference>
<dbReference type="NCBIfam" id="NF007331">
    <property type="entry name" value="PRK09819.1"/>
    <property type="match status" value="1"/>
</dbReference>
<dbReference type="GO" id="GO:0030246">
    <property type="term" value="F:carbohydrate binding"/>
    <property type="evidence" value="ECO:0007669"/>
    <property type="project" value="InterPro"/>
</dbReference>
<sequence length="882" mass="102311">MAKKTVHLVPHTHWDREWYFNTSRSTIYLIKQVKEVLEILEENSDFSSFVLDAQTSLVEDYLEYHPEDKSRIENLVRNKRLFIGPWYTQTDQLVISQESIVRNLLYGINKAEELGHSFNVGYVPDAFGQGGNMPQIYKSFGIDTAIFWRGVADTTFEDTQFIWEGTDGSKVYSTIMRNGYHFGGEYGIPENNSKKKDYIDDFIGKLDKESNTNHVYFPYGHDQAPVRENLPELISDFNRIDSEREYKLNNPEDYFLEMLESSKNELNIFKGELTQAKHSRVHKTIFSTRADMKQLNNEIENFIVNVLEPILVVADSLGLEYPHTILEKIWKLMFENAAHDSIGGCNSDSTNRDILYRYKVAGDLATNLLEITMRTISNKIKYDNNLNIISFNPLPYNYEGVIEVEAYVPNLEYALYDINSGEEYEYVIEESQELTEYVLKQTIKIDSSKDIYIPEKVYLIKMKVYMKDLKGLGYKSLYIDSNKKNSQLNKYKIDDNQFIENSKYLIELNDDNTIDITDKSSDRIYKNQMVFINSGDDGDSYNFSPPQKDMHVKSINAERTEINVYKNPVNEKLIYSFDMRVPYDLDERANNSASKNLPVTVTIDLEKESETINFNVEIDNNILSHKLSVQFDSGIASKFSFADHLFGPIKRPTRLDEMDIWEEENWDETPISIEPMQSYVALSEESALFSVLTEGVREYEIVGEDFSTIQLTLFRTFSHMGRENLLYRPGRASGETIVETPDAQLLGKIECSFAVYINSCKGLRNVNLAKISKEYLTILPSYQNSDFLNGRMIFSQKREEKALKDNYNLLEFDSKNIGVSAIKKSENNENYLVRLYNPFFDKEVRIPKELKNNETVELDEHTNSKINNKLKHNQFCTIKIDK</sequence>
<reference evidence="6 7" key="1">
    <citation type="submission" date="2016-11" db="EMBL/GenBank/DDBJ databases">
        <authorList>
            <person name="Jaros S."/>
            <person name="Januszkiewicz K."/>
            <person name="Wedrychowicz H."/>
        </authorList>
    </citation>
    <scope>NUCLEOTIDE SEQUENCE [LARGE SCALE GENOMIC DNA]</scope>
    <source>
        <strain evidence="6 7">DSM 15692</strain>
    </source>
</reference>
<evidence type="ECO:0000256" key="3">
    <source>
        <dbReference type="ARBA" id="ARBA00022801"/>
    </source>
</evidence>
<dbReference type="GO" id="GO:0009313">
    <property type="term" value="P:oligosaccharide catabolic process"/>
    <property type="evidence" value="ECO:0007669"/>
    <property type="project" value="TreeGrafter"/>
</dbReference>
<dbReference type="Proteomes" id="UP000184128">
    <property type="component" value="Unassembled WGS sequence"/>
</dbReference>
<dbReference type="OrthoDB" id="9764050at2"/>
<accession>A0A1M4WZU2</accession>
<protein>
    <submittedName>
        <fullName evidence="6">Mannosylglycerate hydrolase</fullName>
    </submittedName>
</protein>
<dbReference type="Pfam" id="PF01074">
    <property type="entry name" value="Glyco_hydro_38N"/>
    <property type="match status" value="1"/>
</dbReference>
<gene>
    <name evidence="6" type="ORF">SAMN02745249_01312</name>
</gene>
<dbReference type="SMART" id="SM00872">
    <property type="entry name" value="Alpha-mann_mid"/>
    <property type="match status" value="1"/>
</dbReference>
<dbReference type="SUPFAM" id="SSF88688">
    <property type="entry name" value="Families 57/38 glycoside transferase middle domain"/>
    <property type="match status" value="1"/>
</dbReference>
<dbReference type="InterPro" id="IPR000602">
    <property type="entry name" value="Glyco_hydro_38_N"/>
</dbReference>
<dbReference type="STRING" id="1121025.SAMN02745249_01312"/>
<dbReference type="GO" id="GO:0004559">
    <property type="term" value="F:alpha-mannosidase activity"/>
    <property type="evidence" value="ECO:0007669"/>
    <property type="project" value="InterPro"/>
</dbReference>
<dbReference type="InterPro" id="IPR011682">
    <property type="entry name" value="Glyco_hydro_38_C"/>
</dbReference>
<evidence type="ECO:0000259" key="5">
    <source>
        <dbReference type="SMART" id="SM00872"/>
    </source>
</evidence>
<dbReference type="InterPro" id="IPR027291">
    <property type="entry name" value="Glyco_hydro_38_N_sf"/>
</dbReference>
<dbReference type="Gene3D" id="2.70.98.30">
    <property type="entry name" value="Golgi alpha-mannosidase II, domain 4"/>
    <property type="match status" value="1"/>
</dbReference>
<dbReference type="SUPFAM" id="SSF74650">
    <property type="entry name" value="Galactose mutarotase-like"/>
    <property type="match status" value="1"/>
</dbReference>
<dbReference type="InterPro" id="IPR015341">
    <property type="entry name" value="Glyco_hydro_38_cen"/>
</dbReference>
<keyword evidence="2" id="KW-0479">Metal-binding</keyword>
<organism evidence="6 7">
    <name type="scientific">Atopostipes suicloacalis DSM 15692</name>
    <dbReference type="NCBI Taxonomy" id="1121025"/>
    <lineage>
        <taxon>Bacteria</taxon>
        <taxon>Bacillati</taxon>
        <taxon>Bacillota</taxon>
        <taxon>Bacilli</taxon>
        <taxon>Lactobacillales</taxon>
        <taxon>Carnobacteriaceae</taxon>
        <taxon>Atopostipes</taxon>
    </lineage>
</organism>
<evidence type="ECO:0000256" key="1">
    <source>
        <dbReference type="ARBA" id="ARBA00009792"/>
    </source>
</evidence>
<evidence type="ECO:0000256" key="4">
    <source>
        <dbReference type="ARBA" id="ARBA00023295"/>
    </source>
</evidence>
<evidence type="ECO:0000256" key="2">
    <source>
        <dbReference type="ARBA" id="ARBA00022723"/>
    </source>
</evidence>
<dbReference type="PANTHER" id="PTHR46017:SF2">
    <property type="entry name" value="MANNOSYLGLYCERATE HYDROLASE"/>
    <property type="match status" value="1"/>
</dbReference>